<comment type="caution">
    <text evidence="1">The sequence shown here is derived from an EMBL/GenBank/DDBJ whole genome shotgun (WGS) entry which is preliminary data.</text>
</comment>
<dbReference type="GO" id="GO:0016740">
    <property type="term" value="F:transferase activity"/>
    <property type="evidence" value="ECO:0007669"/>
    <property type="project" value="UniProtKB-KW"/>
</dbReference>
<organism evidence="1 2">
    <name type="scientific">Adhaeribacter soli</name>
    <dbReference type="NCBI Taxonomy" id="2607655"/>
    <lineage>
        <taxon>Bacteria</taxon>
        <taxon>Pseudomonadati</taxon>
        <taxon>Bacteroidota</taxon>
        <taxon>Cytophagia</taxon>
        <taxon>Cytophagales</taxon>
        <taxon>Hymenobacteraceae</taxon>
        <taxon>Adhaeribacter</taxon>
    </lineage>
</organism>
<proteinExistence type="predicted"/>
<dbReference type="AlphaFoldDB" id="A0A5N1IPV4"/>
<gene>
    <name evidence="1" type="ORF">F0P94_14000</name>
</gene>
<dbReference type="Proteomes" id="UP000326570">
    <property type="component" value="Unassembled WGS sequence"/>
</dbReference>
<dbReference type="SUPFAM" id="SSF53448">
    <property type="entry name" value="Nucleotide-diphospho-sugar transferases"/>
    <property type="match status" value="1"/>
</dbReference>
<sequence>MKVSGFTFVKNAVQYSYPIVEAITSILPICDEFIVSVGDCEDGTLELIQNINSPKIKIIRSVWDNSLREGGKVLAVETDKAFDAISPDSDWAFYMQGDEVVHEKYLDTIKQEMQRWKDKPEVEGLLFKYLHFYGTYDYVGDSRSWYRREIRIIRNDKAIRSYRDAQGFRKNDRKLNVKLIDAYVYHYGWVKHPADMKKKEKTFNKLWHDDEWMKQKVQDTELFDYSKIDSLAPFTGTHPAVMQKRLQEVNWQLNFDPSRKNLDLKKRLLQWFEHKTGIRLFEYKNYTII</sequence>
<dbReference type="Gene3D" id="3.90.550.10">
    <property type="entry name" value="Spore Coat Polysaccharide Biosynthesis Protein SpsA, Chain A"/>
    <property type="match status" value="1"/>
</dbReference>
<dbReference type="InterPro" id="IPR029044">
    <property type="entry name" value="Nucleotide-diphossugar_trans"/>
</dbReference>
<accession>A0A5N1IPV4</accession>
<name>A0A5N1IPV4_9BACT</name>
<dbReference type="EMBL" id="VTWT01000007">
    <property type="protein sequence ID" value="KAA9331907.1"/>
    <property type="molecule type" value="Genomic_DNA"/>
</dbReference>
<protein>
    <submittedName>
        <fullName evidence="1">Glycosyltransferase family 2 protein</fullName>
    </submittedName>
</protein>
<evidence type="ECO:0000313" key="2">
    <source>
        <dbReference type="Proteomes" id="UP000326570"/>
    </source>
</evidence>
<dbReference type="RefSeq" id="WP_150904516.1">
    <property type="nucleotide sequence ID" value="NZ_VTWT01000007.1"/>
</dbReference>
<keyword evidence="1" id="KW-0808">Transferase</keyword>
<keyword evidence="2" id="KW-1185">Reference proteome</keyword>
<evidence type="ECO:0000313" key="1">
    <source>
        <dbReference type="EMBL" id="KAA9331907.1"/>
    </source>
</evidence>
<reference evidence="1 2" key="1">
    <citation type="submission" date="2019-09" db="EMBL/GenBank/DDBJ databases">
        <title>Genome sequence of Adhaeribacter sp. M2.</title>
        <authorList>
            <person name="Srinivasan S."/>
        </authorList>
    </citation>
    <scope>NUCLEOTIDE SEQUENCE [LARGE SCALE GENOMIC DNA]</scope>
    <source>
        <strain evidence="1 2">M2</strain>
    </source>
</reference>